<evidence type="ECO:0008006" key="5">
    <source>
        <dbReference type="Google" id="ProtNLM"/>
    </source>
</evidence>
<gene>
    <name evidence="3" type="ORF">HD593_006066</name>
</gene>
<dbReference type="InterPro" id="IPR010998">
    <property type="entry name" value="Integrase_recombinase_N"/>
</dbReference>
<name>A0A7X0NXN3_9ACTN</name>
<reference evidence="3 4" key="1">
    <citation type="submission" date="2020-08" db="EMBL/GenBank/DDBJ databases">
        <title>Sequencing the genomes of 1000 actinobacteria strains.</title>
        <authorList>
            <person name="Klenk H.-P."/>
        </authorList>
    </citation>
    <scope>NUCLEOTIDE SEQUENCE [LARGE SCALE GENOMIC DNA]</scope>
    <source>
        <strain evidence="3 4">DSM 43768</strain>
    </source>
</reference>
<evidence type="ECO:0000256" key="1">
    <source>
        <dbReference type="ARBA" id="ARBA00023125"/>
    </source>
</evidence>
<comment type="caution">
    <text evidence="3">The sequence shown here is derived from an EMBL/GenBank/DDBJ whole genome shotgun (WGS) entry which is preliminary data.</text>
</comment>
<dbReference type="AlphaFoldDB" id="A0A7X0NXN3"/>
<keyword evidence="4" id="KW-1185">Reference proteome</keyword>
<feature type="compositionally biased region" description="Basic and acidic residues" evidence="2">
    <location>
        <begin position="198"/>
        <end position="207"/>
    </location>
</feature>
<dbReference type="GO" id="GO:0003677">
    <property type="term" value="F:DNA binding"/>
    <property type="evidence" value="ECO:0007669"/>
    <property type="project" value="UniProtKB-KW"/>
</dbReference>
<organism evidence="3 4">
    <name type="scientific">Nonomuraea rubra</name>
    <dbReference type="NCBI Taxonomy" id="46180"/>
    <lineage>
        <taxon>Bacteria</taxon>
        <taxon>Bacillati</taxon>
        <taxon>Actinomycetota</taxon>
        <taxon>Actinomycetes</taxon>
        <taxon>Streptosporangiales</taxon>
        <taxon>Streptosporangiaceae</taxon>
        <taxon>Nonomuraea</taxon>
    </lineage>
</organism>
<proteinExistence type="predicted"/>
<feature type="region of interest" description="Disordered" evidence="2">
    <location>
        <begin position="198"/>
        <end position="247"/>
    </location>
</feature>
<sequence>MMTGNGYKRCKCRQDGRELGARCPKLRRANGSWNPHHGTWHGKEEVPAGPDGKRIYLRLGGFATETELVAFYEAAGRLLDIPEPGPEGHEARMEILSMVKAAHRKRAPLPAHEELQRKFQAGQPLRSITFGEYWNRWVERRRQLKDIRKSSLIVYLCHHDVHFGEILDHVRLDRIFVSTVERVFTRIDEKNAEILAARRSEDPDVRKSVRGPGSPGPRQNSEYRPRSESCWPPSCANTWSPSMPPPW</sequence>
<dbReference type="EMBL" id="JACHMI010000001">
    <property type="protein sequence ID" value="MBB6551271.1"/>
    <property type="molecule type" value="Genomic_DNA"/>
</dbReference>
<dbReference type="RefSeq" id="WP_379478764.1">
    <property type="nucleotide sequence ID" value="NZ_JBHMCK010000013.1"/>
</dbReference>
<evidence type="ECO:0000313" key="4">
    <source>
        <dbReference type="Proteomes" id="UP000565579"/>
    </source>
</evidence>
<evidence type="ECO:0000256" key="2">
    <source>
        <dbReference type="SAM" id="MobiDB-lite"/>
    </source>
</evidence>
<protein>
    <recommendedName>
        <fullName evidence="5">Core-binding (CB) domain-containing protein</fullName>
    </recommendedName>
</protein>
<keyword evidence="1" id="KW-0238">DNA-binding</keyword>
<dbReference type="Gene3D" id="1.10.150.130">
    <property type="match status" value="1"/>
</dbReference>
<accession>A0A7X0NXN3</accession>
<dbReference type="Proteomes" id="UP000565579">
    <property type="component" value="Unassembled WGS sequence"/>
</dbReference>
<evidence type="ECO:0000313" key="3">
    <source>
        <dbReference type="EMBL" id="MBB6551271.1"/>
    </source>
</evidence>